<evidence type="ECO:0000259" key="1">
    <source>
        <dbReference type="Pfam" id="PF18145"/>
    </source>
</evidence>
<dbReference type="OrthoDB" id="7776223at2"/>
<dbReference type="EMBL" id="CP023068">
    <property type="protein sequence ID" value="ASY66568.1"/>
    <property type="molecule type" value="Genomic_DNA"/>
</dbReference>
<organism evidence="2 3">
    <name type="scientific">Sinorhizobium sojae CCBAU 05684</name>
    <dbReference type="NCBI Taxonomy" id="716928"/>
    <lineage>
        <taxon>Bacteria</taxon>
        <taxon>Pseudomonadati</taxon>
        <taxon>Pseudomonadota</taxon>
        <taxon>Alphaproteobacteria</taxon>
        <taxon>Hyphomicrobiales</taxon>
        <taxon>Rhizobiaceae</taxon>
        <taxon>Sinorhizobium/Ensifer group</taxon>
        <taxon>Sinorhizobium</taxon>
    </lineage>
</organism>
<dbReference type="InterPro" id="IPR040836">
    <property type="entry name" value="SAVED"/>
</dbReference>
<keyword evidence="2" id="KW-0614">Plasmid</keyword>
<protein>
    <recommendedName>
        <fullName evidence="1">SMODS-associated and fused to various effectors domain-containing protein</fullName>
    </recommendedName>
</protein>
<dbReference type="NCBIfam" id="NF033611">
    <property type="entry name" value="SAVED"/>
    <property type="match status" value="1"/>
</dbReference>
<sequence length="471" mass="52219">MTDKQPAPTLTDYRGMGGVIAQNGFEYQIWDGLARLPAWLVNPAFEGMIFEGLEDLEARFFAPLAPHGSVIDRHQAKSGVLKPADVKEIVEGFSHYHDSYPDTARTHILVTPQIPATLAYMAKDRDRVRKARPFYDPFTEIKAHFDAKFRADVVAQYPDPLGGFVVDFVDFDERNIPDENTARSLFDSAFHEAFPALDLKSSQLQKIFDDLLAMAKANHNIGSFLTRSALVQCIEAAMDESLPLPPFALHILSDRKESNPSMLELDAAAFSAGAGSTADWHEGLLKPLQRTATWLKQQGASRLTLQGSYRLSAGFALGWSFRSASGFDIDILTRDGVWATDDRPEAGAAYPQWDVSEPQLDPGDVLTVSIGILRDPFRDLVSSGIPAEKIQRFQLSVPVTSAKEMQAIVGQVKGRIARLAAKYQLKQIQFYYAGPSQFAVALGHRWNTMPETVLHEFNAGTREYVATLTLK</sequence>
<name>A0A249PKW2_9HYPH</name>
<evidence type="ECO:0000313" key="3">
    <source>
        <dbReference type="Proteomes" id="UP000217211"/>
    </source>
</evidence>
<gene>
    <name evidence="2" type="ORF">SJ05684_b55860</name>
</gene>
<dbReference type="RefSeq" id="WP_034857976.1">
    <property type="nucleotide sequence ID" value="NZ_AJQT01000101.1"/>
</dbReference>
<evidence type="ECO:0000313" key="2">
    <source>
        <dbReference type="EMBL" id="ASY66568.1"/>
    </source>
</evidence>
<dbReference type="KEGG" id="esj:SJ05684_b55860"/>
<geneLocation type="plasmid" evidence="3">
    <name>psj05684b</name>
</geneLocation>
<accession>A0A249PKW2</accession>
<dbReference type="STRING" id="716928.GCA_000261485_04486"/>
<proteinExistence type="predicted"/>
<keyword evidence="3" id="KW-1185">Reference proteome</keyword>
<dbReference type="eggNOG" id="ENOG50330SX">
    <property type="taxonomic scope" value="Bacteria"/>
</dbReference>
<feature type="domain" description="SMODS-associated and fused to various effectors" evidence="1">
    <location>
        <begin position="292"/>
        <end position="470"/>
    </location>
</feature>
<dbReference type="AlphaFoldDB" id="A0A249PKW2"/>
<dbReference type="Proteomes" id="UP000217211">
    <property type="component" value="Plasmid pSJ05684b"/>
</dbReference>
<dbReference type="Pfam" id="PF18145">
    <property type="entry name" value="SAVED"/>
    <property type="match status" value="1"/>
</dbReference>
<reference evidence="2 3" key="1">
    <citation type="submission" date="2017-08" db="EMBL/GenBank/DDBJ databases">
        <title>Multipartite genome sequences of Sinorhizobium species nodulating soybeans.</title>
        <authorList>
            <person name="Tian C.F."/>
        </authorList>
    </citation>
    <scope>NUCLEOTIDE SEQUENCE [LARGE SCALE GENOMIC DNA]</scope>
    <source>
        <strain evidence="2 3">CCBAU 05684</strain>
        <plasmid evidence="3">psj05684b</plasmid>
    </source>
</reference>